<dbReference type="GO" id="GO:2000001">
    <property type="term" value="P:regulation of DNA damage checkpoint"/>
    <property type="evidence" value="ECO:0007669"/>
    <property type="project" value="TreeGrafter"/>
</dbReference>
<dbReference type="InterPro" id="IPR036322">
    <property type="entry name" value="WD40_repeat_dom_sf"/>
</dbReference>
<feature type="repeat" description="WD" evidence="7">
    <location>
        <begin position="413"/>
        <end position="447"/>
    </location>
</feature>
<keyword evidence="4" id="KW-0677">Repeat</keyword>
<keyword evidence="5 8" id="KW-0227">DNA damage</keyword>
<reference evidence="12" key="1">
    <citation type="journal article" date="2011" name="Proc. Natl. Acad. Sci. U.S.A.">
        <title>Obligate biotrophy features unraveled by the genomic analysis of rust fungi.</title>
        <authorList>
            <person name="Duplessis S."/>
            <person name="Cuomo C.A."/>
            <person name="Lin Y.-C."/>
            <person name="Aerts A."/>
            <person name="Tisserant E."/>
            <person name="Veneault-Fourrey C."/>
            <person name="Joly D.L."/>
            <person name="Hacquard S."/>
            <person name="Amselem J."/>
            <person name="Cantarel B.L."/>
            <person name="Chiu R."/>
            <person name="Coutinho P.M."/>
            <person name="Feau N."/>
            <person name="Field M."/>
            <person name="Frey P."/>
            <person name="Gelhaye E."/>
            <person name="Goldberg J."/>
            <person name="Grabherr M.G."/>
            <person name="Kodira C.D."/>
            <person name="Kohler A."/>
            <person name="Kuees U."/>
            <person name="Lindquist E.A."/>
            <person name="Lucas S.M."/>
            <person name="Mago R."/>
            <person name="Mauceli E."/>
            <person name="Morin E."/>
            <person name="Murat C."/>
            <person name="Pangilinan J.L."/>
            <person name="Park R."/>
            <person name="Pearson M."/>
            <person name="Quesneville H."/>
            <person name="Rouhier N."/>
            <person name="Sakthikumar S."/>
            <person name="Salamov A.A."/>
            <person name="Schmutz J."/>
            <person name="Selles B."/>
            <person name="Shapiro H."/>
            <person name="Tanguay P."/>
            <person name="Tuskan G.A."/>
            <person name="Henrissat B."/>
            <person name="Van de Peer Y."/>
            <person name="Rouze P."/>
            <person name="Ellis J.G."/>
            <person name="Dodds P.N."/>
            <person name="Schein J.E."/>
            <person name="Zhong S."/>
            <person name="Hamelin R.C."/>
            <person name="Grigoriev I.V."/>
            <person name="Szabo L.J."/>
            <person name="Martin F."/>
        </authorList>
    </citation>
    <scope>NUCLEOTIDE SEQUENCE [LARGE SCALE GENOMIC DNA]</scope>
    <source>
        <strain evidence="12">98AG31 / pathotype 3-4-7</strain>
    </source>
</reference>
<dbReference type="InterPro" id="IPR001680">
    <property type="entry name" value="WD40_rpt"/>
</dbReference>
<evidence type="ECO:0000256" key="7">
    <source>
        <dbReference type="PROSITE-ProRule" id="PRU00221"/>
    </source>
</evidence>
<feature type="compositionally biased region" description="Acidic residues" evidence="9">
    <location>
        <begin position="245"/>
        <end position="255"/>
    </location>
</feature>
<dbReference type="HOGENOM" id="CLU_017019_1_0_1"/>
<comment type="similarity">
    <text evidence="1 8">Belongs to the WD repeat DDB2/WDR76 family.</text>
</comment>
<dbReference type="InterPro" id="IPR019775">
    <property type="entry name" value="WD40_repeat_CS"/>
</dbReference>
<evidence type="ECO:0000256" key="3">
    <source>
        <dbReference type="ARBA" id="ARBA00022574"/>
    </source>
</evidence>
<dbReference type="PROSITE" id="PS50294">
    <property type="entry name" value="WD_REPEATS_REGION"/>
    <property type="match status" value="1"/>
</dbReference>
<evidence type="ECO:0000256" key="8">
    <source>
        <dbReference type="RuleBase" id="RU365004"/>
    </source>
</evidence>
<evidence type="ECO:0000256" key="9">
    <source>
        <dbReference type="SAM" id="MobiDB-lite"/>
    </source>
</evidence>
<dbReference type="GO" id="GO:0006974">
    <property type="term" value="P:DNA damage response"/>
    <property type="evidence" value="ECO:0007669"/>
    <property type="project" value="UniProtKB-KW"/>
</dbReference>
<keyword evidence="3 7" id="KW-0853">WD repeat</keyword>
<evidence type="ECO:0000256" key="6">
    <source>
        <dbReference type="ARBA" id="ARBA00023125"/>
    </source>
</evidence>
<dbReference type="InterPro" id="IPR015943">
    <property type="entry name" value="WD40/YVTN_repeat-like_dom_sf"/>
</dbReference>
<feature type="transmembrane region" description="Helical" evidence="10">
    <location>
        <begin position="545"/>
        <end position="571"/>
    </location>
</feature>
<dbReference type="eggNOG" id="KOG4328">
    <property type="taxonomic scope" value="Eukaryota"/>
</dbReference>
<sequence>MAILTDYERQRQENIKKNQSLLSSLSIKPLITKRKESPSSNASTPVKKRVKLPVQDVVPPRRHATRSSMRLNGQKLAPEELELKIKIDEEVNENASKEKERLKHSDRTLVAESWRIKDEDSESLTNGLFESFSPSLFKPQKSMKEEEVNLDYQNGSDDQYDRLVDELNGMRLTAMNKVCPSRIYCMTFHPTVEKNLIFMGDKVGGVGIWDAAAENRQSNKGSTSQEVKEEASDEPDAKPVKKEEPEEEDQEDLEPAEGRSFFIQAHPRSSVSAIQIHPTNHHLVYTACYDSTVRELNFETKQSTEILDGDSLSSDEMLFSAFEFANDGRELYCSDNSGGISHRDLREPKEKARRWEVSKKKIGCVSLCPTSDNRWAVTAGLNREMRIWDLKILTGLSTDTELSTLESQACVVNYSHRLACSSAFFNPLGNKLLSTSYDDHLRVWDLDLSQSDTWAESDFEPTYKARHDNQTGRWVSVFKARWCPNPHLPSHFTVGNMKQKLDVYSSKGELLKQFTDPYLTTVPAATAQHPSLSARIAGGTAGGKAYLWTLEMIVHVFCDILYLSVILSIFFGL</sequence>
<gene>
    <name evidence="11" type="ORF">MELLADRAFT_94975</name>
</gene>
<dbReference type="PROSITE" id="PS00678">
    <property type="entry name" value="WD_REPEATS_1"/>
    <property type="match status" value="1"/>
</dbReference>
<dbReference type="InterPro" id="IPR050853">
    <property type="entry name" value="WD_repeat_DNA-damage-binding"/>
</dbReference>
<dbReference type="SMART" id="SM00320">
    <property type="entry name" value="WD40"/>
    <property type="match status" value="4"/>
</dbReference>
<dbReference type="Pfam" id="PF00400">
    <property type="entry name" value="WD40"/>
    <property type="match status" value="2"/>
</dbReference>
<evidence type="ECO:0000313" key="12">
    <source>
        <dbReference type="Proteomes" id="UP000001072"/>
    </source>
</evidence>
<name>F4S8N1_MELLP</name>
<evidence type="ECO:0000256" key="2">
    <source>
        <dbReference type="ARBA" id="ARBA00021132"/>
    </source>
</evidence>
<accession>F4S8N1</accession>
<dbReference type="InParanoid" id="F4S8N1"/>
<dbReference type="AlphaFoldDB" id="F4S8N1"/>
<dbReference type="OrthoDB" id="9890280at2759"/>
<dbReference type="GO" id="GO:0003677">
    <property type="term" value="F:DNA binding"/>
    <property type="evidence" value="ECO:0007669"/>
    <property type="project" value="UniProtKB-UniRule"/>
</dbReference>
<dbReference type="PROSITE" id="PS50082">
    <property type="entry name" value="WD_REPEATS_2"/>
    <property type="match status" value="1"/>
</dbReference>
<comment type="function">
    <text evidence="8">DNA-binding protein that binds to both single- and double-stranded DNA. Binds preferentially to UV-damaged DNA. May be involved in DNA-metabolic processes.</text>
</comment>
<feature type="compositionally biased region" description="Basic and acidic residues" evidence="9">
    <location>
        <begin position="226"/>
        <end position="244"/>
    </location>
</feature>
<dbReference type="EMBL" id="GL883166">
    <property type="protein sequence ID" value="EGF98925.1"/>
    <property type="molecule type" value="Genomic_DNA"/>
</dbReference>
<dbReference type="Proteomes" id="UP000001072">
    <property type="component" value="Unassembled WGS sequence"/>
</dbReference>
<evidence type="ECO:0000313" key="11">
    <source>
        <dbReference type="EMBL" id="EGF98925.1"/>
    </source>
</evidence>
<keyword evidence="10" id="KW-0812">Transmembrane</keyword>
<feature type="region of interest" description="Disordered" evidence="9">
    <location>
        <begin position="214"/>
        <end position="255"/>
    </location>
</feature>
<evidence type="ECO:0000256" key="10">
    <source>
        <dbReference type="SAM" id="Phobius"/>
    </source>
</evidence>
<dbReference type="GeneID" id="18937085"/>
<protein>
    <recommendedName>
        <fullName evidence="2 8">DNA damage-binding protein CMR1</fullName>
    </recommendedName>
</protein>
<feature type="compositionally biased region" description="Polar residues" evidence="9">
    <location>
        <begin position="215"/>
        <end position="225"/>
    </location>
</feature>
<keyword evidence="10" id="KW-0472">Membrane</keyword>
<dbReference type="PANTHER" id="PTHR14773">
    <property type="entry name" value="WD REPEAT-CONTAINING PROTEIN 76"/>
    <property type="match status" value="1"/>
</dbReference>
<keyword evidence="10" id="KW-1133">Transmembrane helix</keyword>
<dbReference type="PANTHER" id="PTHR14773:SF0">
    <property type="entry name" value="WD REPEAT-CONTAINING PROTEIN 76"/>
    <property type="match status" value="1"/>
</dbReference>
<keyword evidence="6 8" id="KW-0238">DNA-binding</keyword>
<evidence type="ECO:0000256" key="5">
    <source>
        <dbReference type="ARBA" id="ARBA00022763"/>
    </source>
</evidence>
<evidence type="ECO:0000256" key="1">
    <source>
        <dbReference type="ARBA" id="ARBA00005434"/>
    </source>
</evidence>
<proteinExistence type="inferred from homology"/>
<organism evidence="12">
    <name type="scientific">Melampsora larici-populina (strain 98AG31 / pathotype 3-4-7)</name>
    <name type="common">Poplar leaf rust fungus</name>
    <dbReference type="NCBI Taxonomy" id="747676"/>
    <lineage>
        <taxon>Eukaryota</taxon>
        <taxon>Fungi</taxon>
        <taxon>Dikarya</taxon>
        <taxon>Basidiomycota</taxon>
        <taxon>Pucciniomycotina</taxon>
        <taxon>Pucciniomycetes</taxon>
        <taxon>Pucciniales</taxon>
        <taxon>Melampsoraceae</taxon>
        <taxon>Melampsora</taxon>
    </lineage>
</organism>
<dbReference type="SUPFAM" id="SSF50978">
    <property type="entry name" value="WD40 repeat-like"/>
    <property type="match status" value="1"/>
</dbReference>
<dbReference type="RefSeq" id="XP_007417763.1">
    <property type="nucleotide sequence ID" value="XM_007417701.1"/>
</dbReference>
<dbReference type="STRING" id="747676.F4S8N1"/>
<dbReference type="GO" id="GO:0005634">
    <property type="term" value="C:nucleus"/>
    <property type="evidence" value="ECO:0007669"/>
    <property type="project" value="TreeGrafter"/>
</dbReference>
<dbReference type="VEuPathDB" id="FungiDB:MELLADRAFT_94975"/>
<keyword evidence="12" id="KW-1185">Reference proteome</keyword>
<dbReference type="KEGG" id="mlr:MELLADRAFT_94975"/>
<dbReference type="Gene3D" id="2.130.10.10">
    <property type="entry name" value="YVTN repeat-like/Quinoprotein amine dehydrogenase"/>
    <property type="match status" value="1"/>
</dbReference>
<evidence type="ECO:0000256" key="4">
    <source>
        <dbReference type="ARBA" id="ARBA00022737"/>
    </source>
</evidence>